<keyword evidence="4" id="KW-1185">Reference proteome</keyword>
<sequence>MTTGTREPPWGPSLGDGTQPGGPTVLRLMLGAQLRRLRELKGMSRQHAGEMIHASEAKISRLELGRIGQQTREVADLLTLYGVQNGRQRDALLSLARQATTPDWWNRYSDVLPAWFETYIGLEQAASTIRSYQVHCVPGLFQTADYARAVIRLGYPNASMDEIDQRVDLRLARQDILTSAQGPMVWMVVDEVALRRPFGDPSVMQAQLGHLLDLSELPNVTLQTVPFHAGGYAAAGGPFIVLRFADPDVADIVYLEQLTSALYLDKPVDVDIYAMVIDRISAAAISAAETRSLLVKLIEEQ</sequence>
<gene>
    <name evidence="3" type="ORF">GCM10023321_22070</name>
</gene>
<feature type="region of interest" description="Disordered" evidence="1">
    <location>
        <begin position="1"/>
        <end position="22"/>
    </location>
</feature>
<dbReference type="Pfam" id="PF13560">
    <property type="entry name" value="HTH_31"/>
    <property type="match status" value="1"/>
</dbReference>
<comment type="caution">
    <text evidence="3">The sequence shown here is derived from an EMBL/GenBank/DDBJ whole genome shotgun (WGS) entry which is preliminary data.</text>
</comment>
<dbReference type="Pfam" id="PF19054">
    <property type="entry name" value="DUF5753"/>
    <property type="match status" value="1"/>
</dbReference>
<dbReference type="Gene3D" id="1.10.260.40">
    <property type="entry name" value="lambda repressor-like DNA-binding domains"/>
    <property type="match status" value="1"/>
</dbReference>
<evidence type="ECO:0000313" key="4">
    <source>
        <dbReference type="Proteomes" id="UP001428817"/>
    </source>
</evidence>
<dbReference type="EMBL" id="BAABJP010000008">
    <property type="protein sequence ID" value="GAA5152822.1"/>
    <property type="molecule type" value="Genomic_DNA"/>
</dbReference>
<evidence type="ECO:0000256" key="1">
    <source>
        <dbReference type="SAM" id="MobiDB-lite"/>
    </source>
</evidence>
<dbReference type="InterPro" id="IPR010982">
    <property type="entry name" value="Lambda_DNA-bd_dom_sf"/>
</dbReference>
<dbReference type="InterPro" id="IPR001387">
    <property type="entry name" value="Cro/C1-type_HTH"/>
</dbReference>
<dbReference type="Proteomes" id="UP001428817">
    <property type="component" value="Unassembled WGS sequence"/>
</dbReference>
<dbReference type="InterPro" id="IPR043917">
    <property type="entry name" value="DUF5753"/>
</dbReference>
<organism evidence="3 4">
    <name type="scientific">Pseudonocardia eucalypti</name>
    <dbReference type="NCBI Taxonomy" id="648755"/>
    <lineage>
        <taxon>Bacteria</taxon>
        <taxon>Bacillati</taxon>
        <taxon>Actinomycetota</taxon>
        <taxon>Actinomycetes</taxon>
        <taxon>Pseudonocardiales</taxon>
        <taxon>Pseudonocardiaceae</taxon>
        <taxon>Pseudonocardia</taxon>
    </lineage>
</organism>
<dbReference type="SUPFAM" id="SSF47413">
    <property type="entry name" value="lambda repressor-like DNA-binding domains"/>
    <property type="match status" value="1"/>
</dbReference>
<accession>A0ABP9PZL0</accession>
<name>A0ABP9PZL0_9PSEU</name>
<proteinExistence type="predicted"/>
<reference evidence="4" key="1">
    <citation type="journal article" date="2019" name="Int. J. Syst. Evol. Microbiol.">
        <title>The Global Catalogue of Microorganisms (GCM) 10K type strain sequencing project: providing services to taxonomists for standard genome sequencing and annotation.</title>
        <authorList>
            <consortium name="The Broad Institute Genomics Platform"/>
            <consortium name="The Broad Institute Genome Sequencing Center for Infectious Disease"/>
            <person name="Wu L."/>
            <person name="Ma J."/>
        </authorList>
    </citation>
    <scope>NUCLEOTIDE SEQUENCE [LARGE SCALE GENOMIC DNA]</scope>
    <source>
        <strain evidence="4">JCM 18303</strain>
    </source>
</reference>
<evidence type="ECO:0000313" key="3">
    <source>
        <dbReference type="EMBL" id="GAA5152822.1"/>
    </source>
</evidence>
<dbReference type="SMART" id="SM00530">
    <property type="entry name" value="HTH_XRE"/>
    <property type="match status" value="1"/>
</dbReference>
<protein>
    <submittedName>
        <fullName evidence="3">Helix-turn-helix transcriptional regulator</fullName>
    </submittedName>
</protein>
<evidence type="ECO:0000259" key="2">
    <source>
        <dbReference type="SMART" id="SM00530"/>
    </source>
</evidence>
<feature type="domain" description="HTH cro/C1-type" evidence="2">
    <location>
        <begin position="33"/>
        <end position="88"/>
    </location>
</feature>
<dbReference type="CDD" id="cd00093">
    <property type="entry name" value="HTH_XRE"/>
    <property type="match status" value="1"/>
</dbReference>